<organism evidence="1">
    <name type="scientific">Ixodes ricinus</name>
    <name type="common">Common tick</name>
    <name type="synonym">Acarus ricinus</name>
    <dbReference type="NCBI Taxonomy" id="34613"/>
    <lineage>
        <taxon>Eukaryota</taxon>
        <taxon>Metazoa</taxon>
        <taxon>Ecdysozoa</taxon>
        <taxon>Arthropoda</taxon>
        <taxon>Chelicerata</taxon>
        <taxon>Arachnida</taxon>
        <taxon>Acari</taxon>
        <taxon>Parasitiformes</taxon>
        <taxon>Ixodida</taxon>
        <taxon>Ixodoidea</taxon>
        <taxon>Ixodidae</taxon>
        <taxon>Ixodinae</taxon>
        <taxon>Ixodes</taxon>
    </lineage>
</organism>
<dbReference type="AlphaFoldDB" id="A0A6B0TWN5"/>
<proteinExistence type="predicted"/>
<sequence>MPSMRCGFSWLEWSARAWLNLTSWSTASLPTRASPTNSTRSGLFTVISLARARIRGSLSCIRPAVSMRTTSILVSRA</sequence>
<evidence type="ECO:0000313" key="1">
    <source>
        <dbReference type="EMBL" id="MXU83738.1"/>
    </source>
</evidence>
<protein>
    <submittedName>
        <fullName evidence="1">Putative secreted protein</fullName>
    </submittedName>
</protein>
<accession>A0A6B0TWN5</accession>
<reference evidence="1" key="1">
    <citation type="submission" date="2019-12" db="EMBL/GenBank/DDBJ databases">
        <title>An insight into the sialome of adult female Ixodes ricinus ticks feeding for 6 days.</title>
        <authorList>
            <person name="Perner J."/>
            <person name="Ribeiro J.M.C."/>
        </authorList>
    </citation>
    <scope>NUCLEOTIDE SEQUENCE</scope>
    <source>
        <strain evidence="1">Semi-engorged</strain>
        <tissue evidence="1">Salivary glands</tissue>
    </source>
</reference>
<dbReference type="EMBL" id="GIFC01001655">
    <property type="protein sequence ID" value="MXU83738.1"/>
    <property type="molecule type" value="Transcribed_RNA"/>
</dbReference>
<name>A0A6B0TWN5_IXORI</name>